<evidence type="ECO:0000256" key="1">
    <source>
        <dbReference type="SAM" id="MobiDB-lite"/>
    </source>
</evidence>
<comment type="caution">
    <text evidence="3">The sequence shown here is derived from an EMBL/GenBank/DDBJ whole genome shotgun (WGS) entry which is preliminary data.</text>
</comment>
<proteinExistence type="predicted"/>
<dbReference type="InterPro" id="IPR016181">
    <property type="entry name" value="Acyl_CoA_acyltransferase"/>
</dbReference>
<sequence length="218" mass="23975">MNSAWFDRPSLAGRYVRLEPLTTDHAEGLFEALKDPSVWTWLSKKQPADAAGMRTIIEGLLAKQERGDSVAFAQIDVATGEVAGSTSYYEIEPTDRGIAIGSTWLGSRFQRTGVNTEAKLLLLGRAFDDLGARRVTWHTDHRNERSQRAIERLGAQREGVLRCHRTRPDGTMRDTVVYSMLADEWPAARDALRARLERAAGDARGAGPAGPAGEAVRS</sequence>
<evidence type="ECO:0000259" key="2">
    <source>
        <dbReference type="PROSITE" id="PS51186"/>
    </source>
</evidence>
<dbReference type="EMBL" id="JBIAPK010000011">
    <property type="protein sequence ID" value="MFF3342798.1"/>
    <property type="molecule type" value="Genomic_DNA"/>
</dbReference>
<feature type="domain" description="N-acetyltransferase" evidence="2">
    <location>
        <begin position="16"/>
        <end position="183"/>
    </location>
</feature>
<dbReference type="PANTHER" id="PTHR43610:SF1">
    <property type="entry name" value="N-ACETYLTRANSFERASE DOMAIN-CONTAINING PROTEIN"/>
    <property type="match status" value="1"/>
</dbReference>
<dbReference type="Proteomes" id="UP001601976">
    <property type="component" value="Unassembled WGS sequence"/>
</dbReference>
<accession>A0ABW6RPM4</accession>
<dbReference type="PROSITE" id="PS51186">
    <property type="entry name" value="GNAT"/>
    <property type="match status" value="1"/>
</dbReference>
<dbReference type="PANTHER" id="PTHR43610">
    <property type="entry name" value="BLL6696 PROTEIN"/>
    <property type="match status" value="1"/>
</dbReference>
<gene>
    <name evidence="3" type="ORF">ACFYWW_29420</name>
</gene>
<feature type="compositionally biased region" description="Low complexity" evidence="1">
    <location>
        <begin position="202"/>
        <end position="218"/>
    </location>
</feature>
<evidence type="ECO:0000313" key="3">
    <source>
        <dbReference type="EMBL" id="MFF3342798.1"/>
    </source>
</evidence>
<organism evidence="3 4">
    <name type="scientific">Streptomyces flavidovirens</name>
    <dbReference type="NCBI Taxonomy" id="67298"/>
    <lineage>
        <taxon>Bacteria</taxon>
        <taxon>Bacillati</taxon>
        <taxon>Actinomycetota</taxon>
        <taxon>Actinomycetes</taxon>
        <taxon>Kitasatosporales</taxon>
        <taxon>Streptomycetaceae</taxon>
        <taxon>Streptomyces</taxon>
    </lineage>
</organism>
<evidence type="ECO:0000313" key="4">
    <source>
        <dbReference type="Proteomes" id="UP001601976"/>
    </source>
</evidence>
<dbReference type="InterPro" id="IPR000182">
    <property type="entry name" value="GNAT_dom"/>
</dbReference>
<protein>
    <submittedName>
        <fullName evidence="3">GNAT family protein</fullName>
    </submittedName>
</protein>
<dbReference type="Gene3D" id="3.40.630.30">
    <property type="match status" value="1"/>
</dbReference>
<dbReference type="RefSeq" id="WP_355724819.1">
    <property type="nucleotide sequence ID" value="NZ_JBEXNP010000018.1"/>
</dbReference>
<feature type="region of interest" description="Disordered" evidence="1">
    <location>
        <begin position="199"/>
        <end position="218"/>
    </location>
</feature>
<name>A0ABW6RPM4_9ACTN</name>
<reference evidence="3 4" key="1">
    <citation type="submission" date="2024-10" db="EMBL/GenBank/DDBJ databases">
        <title>The Natural Products Discovery Center: Release of the First 8490 Sequenced Strains for Exploring Actinobacteria Biosynthetic Diversity.</title>
        <authorList>
            <person name="Kalkreuter E."/>
            <person name="Kautsar S.A."/>
            <person name="Yang D."/>
            <person name="Bader C.D."/>
            <person name="Teijaro C.N."/>
            <person name="Fluegel L."/>
            <person name="Davis C.M."/>
            <person name="Simpson J.R."/>
            <person name="Lauterbach L."/>
            <person name="Steele A.D."/>
            <person name="Gui C."/>
            <person name="Meng S."/>
            <person name="Li G."/>
            <person name="Viehrig K."/>
            <person name="Ye F."/>
            <person name="Su P."/>
            <person name="Kiefer A.F."/>
            <person name="Nichols A."/>
            <person name="Cepeda A.J."/>
            <person name="Yan W."/>
            <person name="Fan B."/>
            <person name="Jiang Y."/>
            <person name="Adhikari A."/>
            <person name="Zheng C.-J."/>
            <person name="Schuster L."/>
            <person name="Cowan T.M."/>
            <person name="Smanski M.J."/>
            <person name="Chevrette M.G."/>
            <person name="De Carvalho L.P.S."/>
            <person name="Shen B."/>
        </authorList>
    </citation>
    <scope>NUCLEOTIDE SEQUENCE [LARGE SCALE GENOMIC DNA]</scope>
    <source>
        <strain evidence="3 4">NPDC003029</strain>
    </source>
</reference>
<dbReference type="Pfam" id="PF13302">
    <property type="entry name" value="Acetyltransf_3"/>
    <property type="match status" value="1"/>
</dbReference>
<keyword evidence="4" id="KW-1185">Reference proteome</keyword>
<dbReference type="SUPFAM" id="SSF55729">
    <property type="entry name" value="Acyl-CoA N-acyltransferases (Nat)"/>
    <property type="match status" value="1"/>
</dbReference>